<dbReference type="HOGENOM" id="CLU_2267715_0_0_1"/>
<reference evidence="3" key="5">
    <citation type="journal article" date="2018" name="Nat. Plants">
        <title>Whole-genome landscape of Medicago truncatula symbiotic genes.</title>
        <authorList>
            <person name="Pecrix Y."/>
            <person name="Gamas P."/>
            <person name="Carrere S."/>
        </authorList>
    </citation>
    <scope>NUCLEOTIDE SEQUENCE</scope>
    <source>
        <tissue evidence="3">Leaves</tissue>
    </source>
</reference>
<feature type="chain" id="PRO_5014498951" evidence="1">
    <location>
        <begin position="26"/>
        <end position="105"/>
    </location>
</feature>
<proteinExistence type="predicted"/>
<reference evidence="2 5" key="1">
    <citation type="journal article" date="2011" name="Nature">
        <title>The Medicago genome provides insight into the evolution of rhizobial symbioses.</title>
        <authorList>
            <person name="Young N.D."/>
            <person name="Debelle F."/>
            <person name="Oldroyd G.E."/>
            <person name="Geurts R."/>
            <person name="Cannon S.B."/>
            <person name="Udvardi M.K."/>
            <person name="Benedito V.A."/>
            <person name="Mayer K.F."/>
            <person name="Gouzy J."/>
            <person name="Schoof H."/>
            <person name="Van de Peer Y."/>
            <person name="Proost S."/>
            <person name="Cook D.R."/>
            <person name="Meyers B.C."/>
            <person name="Spannagl M."/>
            <person name="Cheung F."/>
            <person name="De Mita S."/>
            <person name="Krishnakumar V."/>
            <person name="Gundlach H."/>
            <person name="Zhou S."/>
            <person name="Mudge J."/>
            <person name="Bharti A.K."/>
            <person name="Murray J.D."/>
            <person name="Naoumkina M.A."/>
            <person name="Rosen B."/>
            <person name="Silverstein K.A."/>
            <person name="Tang H."/>
            <person name="Rombauts S."/>
            <person name="Zhao P.X."/>
            <person name="Zhou P."/>
            <person name="Barbe V."/>
            <person name="Bardou P."/>
            <person name="Bechner M."/>
            <person name="Bellec A."/>
            <person name="Berger A."/>
            <person name="Berges H."/>
            <person name="Bidwell S."/>
            <person name="Bisseling T."/>
            <person name="Choisne N."/>
            <person name="Couloux A."/>
            <person name="Denny R."/>
            <person name="Deshpande S."/>
            <person name="Dai X."/>
            <person name="Doyle J.J."/>
            <person name="Dudez A.M."/>
            <person name="Farmer A.D."/>
            <person name="Fouteau S."/>
            <person name="Franken C."/>
            <person name="Gibelin C."/>
            <person name="Gish J."/>
            <person name="Goldstein S."/>
            <person name="Gonzalez A.J."/>
            <person name="Green P.J."/>
            <person name="Hallab A."/>
            <person name="Hartog M."/>
            <person name="Hua A."/>
            <person name="Humphray S.J."/>
            <person name="Jeong D.H."/>
            <person name="Jing Y."/>
            <person name="Jocker A."/>
            <person name="Kenton S.M."/>
            <person name="Kim D.J."/>
            <person name="Klee K."/>
            <person name="Lai H."/>
            <person name="Lang C."/>
            <person name="Lin S."/>
            <person name="Macmil S.L."/>
            <person name="Magdelenat G."/>
            <person name="Matthews L."/>
            <person name="McCorrison J."/>
            <person name="Monaghan E.L."/>
            <person name="Mun J.H."/>
            <person name="Najar F.Z."/>
            <person name="Nicholson C."/>
            <person name="Noirot C."/>
            <person name="O'Bleness M."/>
            <person name="Paule C.R."/>
            <person name="Poulain J."/>
            <person name="Prion F."/>
            <person name="Qin B."/>
            <person name="Qu C."/>
            <person name="Retzel E.F."/>
            <person name="Riddle C."/>
            <person name="Sallet E."/>
            <person name="Samain S."/>
            <person name="Samson N."/>
            <person name="Sanders I."/>
            <person name="Saurat O."/>
            <person name="Scarpelli C."/>
            <person name="Schiex T."/>
            <person name="Segurens B."/>
            <person name="Severin A.J."/>
            <person name="Sherrier D.J."/>
            <person name="Shi R."/>
            <person name="Sims S."/>
            <person name="Singer S.R."/>
            <person name="Sinharoy S."/>
            <person name="Sterck L."/>
            <person name="Viollet A."/>
            <person name="Wang B.B."/>
            <person name="Wang K."/>
            <person name="Wang M."/>
            <person name="Wang X."/>
            <person name="Warfsmann J."/>
            <person name="Weissenbach J."/>
            <person name="White D.D."/>
            <person name="White J.D."/>
            <person name="Wiley G.B."/>
            <person name="Wincker P."/>
            <person name="Xing Y."/>
            <person name="Yang L."/>
            <person name="Yao Z."/>
            <person name="Ying F."/>
            <person name="Zhai J."/>
            <person name="Zhou L."/>
            <person name="Zuber A."/>
            <person name="Denarie J."/>
            <person name="Dixon R.A."/>
            <person name="May G.D."/>
            <person name="Schwartz D.C."/>
            <person name="Rogers J."/>
            <person name="Quetier F."/>
            <person name="Town C.D."/>
            <person name="Roe B.A."/>
        </authorList>
    </citation>
    <scope>NUCLEOTIDE SEQUENCE [LARGE SCALE GENOMIC DNA]</scope>
    <source>
        <strain evidence="2">A17</strain>
        <strain evidence="4 5">cv. Jemalong A17</strain>
    </source>
</reference>
<dbReference type="EnsemblPlants" id="KEH20544">
    <property type="protein sequence ID" value="KEH20544"/>
    <property type="gene ID" value="MTR_8g080010"/>
</dbReference>
<dbReference type="EMBL" id="PSQE01000008">
    <property type="protein sequence ID" value="RHN42443.1"/>
    <property type="molecule type" value="Genomic_DNA"/>
</dbReference>
<reference evidence="6" key="4">
    <citation type="journal article" date="2018" name="Nat. Plants">
        <title>Whole-genome landscape of Medicago truncatula symbiotic genes.</title>
        <authorList>
            <person name="Pecrix Y."/>
            <person name="Staton S.E."/>
            <person name="Sallet E."/>
            <person name="Lelandais-Briere C."/>
            <person name="Moreau S."/>
            <person name="Carrere S."/>
            <person name="Blein T."/>
            <person name="Jardinaud M.F."/>
            <person name="Latrasse D."/>
            <person name="Zouine M."/>
            <person name="Zahm M."/>
            <person name="Kreplak J."/>
            <person name="Mayjonade B."/>
            <person name="Satge C."/>
            <person name="Perez M."/>
            <person name="Cauet S."/>
            <person name="Marande W."/>
            <person name="Chantry-Darmon C."/>
            <person name="Lopez-Roques C."/>
            <person name="Bouchez O."/>
            <person name="Berard A."/>
            <person name="Debelle F."/>
            <person name="Munos S."/>
            <person name="Bendahmane A."/>
            <person name="Berges H."/>
            <person name="Niebel A."/>
            <person name="Buitink J."/>
            <person name="Frugier F."/>
            <person name="Benhamed M."/>
            <person name="Crespi M."/>
            <person name="Gouzy J."/>
            <person name="Gamas P."/>
        </authorList>
    </citation>
    <scope>NUCLEOTIDE SEQUENCE [LARGE SCALE GENOMIC DNA]</scope>
    <source>
        <strain evidence="6">cv. Jemalong A17</strain>
    </source>
</reference>
<gene>
    <name evidence="2" type="ordered locus">MTR_8g080010</name>
    <name evidence="3" type="ORF">MtrunA17_Chr8g0376941</name>
</gene>
<evidence type="ECO:0000256" key="1">
    <source>
        <dbReference type="SAM" id="SignalP"/>
    </source>
</evidence>
<dbReference type="AlphaFoldDB" id="A0A072TSQ2"/>
<keyword evidence="1" id="KW-0732">Signal</keyword>
<evidence type="ECO:0000313" key="2">
    <source>
        <dbReference type="EMBL" id="KEH20544.1"/>
    </source>
</evidence>
<reference evidence="2 5" key="2">
    <citation type="journal article" date="2014" name="BMC Genomics">
        <title>An improved genome release (version Mt4.0) for the model legume Medicago truncatula.</title>
        <authorList>
            <person name="Tang H."/>
            <person name="Krishnakumar V."/>
            <person name="Bidwell S."/>
            <person name="Rosen B."/>
            <person name="Chan A."/>
            <person name="Zhou S."/>
            <person name="Gentzbittel L."/>
            <person name="Childs K.L."/>
            <person name="Yandell M."/>
            <person name="Gundlach H."/>
            <person name="Mayer K.F."/>
            <person name="Schwartz D.C."/>
            <person name="Town C.D."/>
        </authorList>
    </citation>
    <scope>GENOME REANNOTATION</scope>
    <source>
        <strain evidence="2">A17</strain>
        <strain evidence="4 5">cv. Jemalong A17</strain>
    </source>
</reference>
<dbReference type="Proteomes" id="UP000002051">
    <property type="component" value="Chromosome 8"/>
</dbReference>
<organism evidence="2 5">
    <name type="scientific">Medicago truncatula</name>
    <name type="common">Barrel medic</name>
    <name type="synonym">Medicago tribuloides</name>
    <dbReference type="NCBI Taxonomy" id="3880"/>
    <lineage>
        <taxon>Eukaryota</taxon>
        <taxon>Viridiplantae</taxon>
        <taxon>Streptophyta</taxon>
        <taxon>Embryophyta</taxon>
        <taxon>Tracheophyta</taxon>
        <taxon>Spermatophyta</taxon>
        <taxon>Magnoliopsida</taxon>
        <taxon>eudicotyledons</taxon>
        <taxon>Gunneridae</taxon>
        <taxon>Pentapetalae</taxon>
        <taxon>rosids</taxon>
        <taxon>fabids</taxon>
        <taxon>Fabales</taxon>
        <taxon>Fabaceae</taxon>
        <taxon>Papilionoideae</taxon>
        <taxon>50 kb inversion clade</taxon>
        <taxon>NPAAA clade</taxon>
        <taxon>Hologalegina</taxon>
        <taxon>IRL clade</taxon>
        <taxon>Trifolieae</taxon>
        <taxon>Medicago</taxon>
    </lineage>
</organism>
<reference evidence="4" key="3">
    <citation type="submission" date="2015-04" db="UniProtKB">
        <authorList>
            <consortium name="EnsemblPlants"/>
        </authorList>
    </citation>
    <scope>IDENTIFICATION</scope>
    <source>
        <strain evidence="4">cv. Jemalong A17</strain>
    </source>
</reference>
<accession>A0A072TSQ2</accession>
<keyword evidence="5" id="KW-1185">Reference proteome</keyword>
<evidence type="ECO:0000313" key="6">
    <source>
        <dbReference type="Proteomes" id="UP000265566"/>
    </source>
</evidence>
<sequence>MAKTIASLVLVFLVVAMLNGYGAEGAGRDNQHKKDDGVYKYQKNTLACVLMCKMCDFGYRPSCDEYDRFCTPYGLCIPQSPPTYNADVQTTPAQSGYSEVQNPNP</sequence>
<name>A0A072TSQ2_MEDTR</name>
<feature type="signal peptide" evidence="1">
    <location>
        <begin position="1"/>
        <end position="25"/>
    </location>
</feature>
<dbReference type="EMBL" id="CM001224">
    <property type="protein sequence ID" value="KEH20544.1"/>
    <property type="molecule type" value="Genomic_DNA"/>
</dbReference>
<evidence type="ECO:0000313" key="4">
    <source>
        <dbReference type="EnsemblPlants" id="KEH20544"/>
    </source>
</evidence>
<evidence type="ECO:0000313" key="3">
    <source>
        <dbReference type="EMBL" id="RHN42443.1"/>
    </source>
</evidence>
<dbReference type="Proteomes" id="UP000265566">
    <property type="component" value="Chromosome 8"/>
</dbReference>
<dbReference type="Gramene" id="rna48885">
    <property type="protein sequence ID" value="RHN42443.1"/>
    <property type="gene ID" value="gene48885"/>
</dbReference>
<protein>
    <submittedName>
        <fullName evidence="2">RALF-like protein</fullName>
    </submittedName>
</protein>
<evidence type="ECO:0000313" key="5">
    <source>
        <dbReference type="Proteomes" id="UP000002051"/>
    </source>
</evidence>